<organism evidence="2">
    <name type="scientific">Longilinea arvoryzae</name>
    <dbReference type="NCBI Taxonomy" id="360412"/>
    <lineage>
        <taxon>Bacteria</taxon>
        <taxon>Bacillati</taxon>
        <taxon>Chloroflexota</taxon>
        <taxon>Anaerolineae</taxon>
        <taxon>Anaerolineales</taxon>
        <taxon>Anaerolineaceae</taxon>
        <taxon>Longilinea</taxon>
    </lineage>
</organism>
<feature type="transmembrane region" description="Helical" evidence="1">
    <location>
        <begin position="362"/>
        <end position="384"/>
    </location>
</feature>
<proteinExistence type="predicted"/>
<feature type="transmembrane region" description="Helical" evidence="1">
    <location>
        <begin position="21"/>
        <end position="41"/>
    </location>
</feature>
<protein>
    <recommendedName>
        <fullName evidence="4">Glycosyltransferase RgtA/B/C/D-like domain-containing protein</fullName>
    </recommendedName>
</protein>
<keyword evidence="3" id="KW-1185">Reference proteome</keyword>
<gene>
    <name evidence="2" type="ORF">LARV_01549</name>
</gene>
<feature type="transmembrane region" description="Helical" evidence="1">
    <location>
        <begin position="329"/>
        <end position="350"/>
    </location>
</feature>
<feature type="transmembrane region" description="Helical" evidence="1">
    <location>
        <begin position="173"/>
        <end position="197"/>
    </location>
</feature>
<keyword evidence="1" id="KW-0812">Transmembrane</keyword>
<feature type="transmembrane region" description="Helical" evidence="1">
    <location>
        <begin position="150"/>
        <end position="166"/>
    </location>
</feature>
<accession>A0A0S7BI18</accession>
<name>A0A0S7BI18_9CHLR</name>
<dbReference type="AlphaFoldDB" id="A0A0S7BI18"/>
<evidence type="ECO:0000313" key="2">
    <source>
        <dbReference type="EMBL" id="GAP13794.1"/>
    </source>
</evidence>
<feature type="transmembrane region" description="Helical" evidence="1">
    <location>
        <begin position="209"/>
        <end position="226"/>
    </location>
</feature>
<keyword evidence="1" id="KW-1133">Transmembrane helix</keyword>
<dbReference type="STRING" id="360412.LARV_01549"/>
<evidence type="ECO:0008006" key="4">
    <source>
        <dbReference type="Google" id="ProtNLM"/>
    </source>
</evidence>
<dbReference type="Proteomes" id="UP000055060">
    <property type="component" value="Unassembled WGS sequence"/>
</dbReference>
<dbReference type="RefSeq" id="WP_075073109.1">
    <property type="nucleotide sequence ID" value="NZ_DF967972.1"/>
</dbReference>
<feature type="transmembrane region" description="Helical" evidence="1">
    <location>
        <begin position="98"/>
        <end position="117"/>
    </location>
</feature>
<evidence type="ECO:0000313" key="3">
    <source>
        <dbReference type="Proteomes" id="UP000055060"/>
    </source>
</evidence>
<feature type="transmembrane region" description="Helical" evidence="1">
    <location>
        <begin position="280"/>
        <end position="298"/>
    </location>
</feature>
<feature type="transmembrane region" description="Helical" evidence="1">
    <location>
        <begin position="390"/>
        <end position="410"/>
    </location>
</feature>
<evidence type="ECO:0000256" key="1">
    <source>
        <dbReference type="SAM" id="Phobius"/>
    </source>
</evidence>
<sequence length="571" mass="63845">MKKIELHWKNALRNPDWIAGLVLAILFWAARYWLVGGFGLYEDDLTIVPSAASMSFGEVLKYIWVYITHLYGHARPLSDSFIYLFSNLGWRLGGLRGIYGLGFLLTLANILLFYALIRRASNPSLAFLAGLAYCLYSADTTQAFLTHSLGVQPSIILLLLAAHAYLSRKKWLAYVLAFVILFSYETPFLVFVAVPLLQRKWDRKLLKEFVLHALILAAMLGAVYLLRTAVGEGRVAGLSGKEILSIPLQQVINGSRVSVTRYFRLAIQVAQRLLQNQTQALPVLVAFVALLVVMAVKVNREFTNGIVSAFSQIRLRPGNFHIPTEFVQLGQLLVCGLVMVAAAYPLTFTTQAFAVRGRESRVHLAAVLGNALLMGILLYAGFALAKRLRISWVASLVWAAWLALLVGYGFEIQADYQKAWQFQKDFWRELVQTAPDAGENTVILVEPGGLQDSVQIDANTWNVPRVLPQLFEMPVGWENPPRVYRLREQWREYLAASETEFLVDDRTVTAPPSLYGKFPAGDVIFIETASGNFVRHEGPLTVGGMTYELRPAAEPVLPQLPHTLLYGLLMK</sequence>
<reference evidence="2" key="1">
    <citation type="submission" date="2015-07" db="EMBL/GenBank/DDBJ databases">
        <title>Draft Genome Sequences of Anaerolinea thermolimosa IMO-1, Bellilinea caldifistulae GOMI-1, Leptolinea tardivitalis YMTK-2, Levilinea saccharolytica KIBI-1,Longilinea arvoryzae KOME-1, Previously Described as Members of the Anaerolineaceae (Chloroflexi).</title>
        <authorList>
            <person name="Sekiguchi Y."/>
            <person name="Ohashi A."/>
            <person name="Matsuura N."/>
            <person name="Tourlousse M.D."/>
        </authorList>
    </citation>
    <scope>NUCLEOTIDE SEQUENCE [LARGE SCALE GENOMIC DNA]</scope>
    <source>
        <strain evidence="2">KOME-1</strain>
    </source>
</reference>
<dbReference type="OrthoDB" id="568576at2"/>
<keyword evidence="1" id="KW-0472">Membrane</keyword>
<dbReference type="EMBL" id="DF967972">
    <property type="protein sequence ID" value="GAP13794.1"/>
    <property type="molecule type" value="Genomic_DNA"/>
</dbReference>